<name>A0ABP0FHJ8_CLALP</name>
<evidence type="ECO:0000313" key="9">
    <source>
        <dbReference type="EMBL" id="CAK8679154.1"/>
    </source>
</evidence>
<dbReference type="Gene3D" id="3.40.50.410">
    <property type="entry name" value="von Willebrand factor, type A domain"/>
    <property type="match status" value="1"/>
</dbReference>
<feature type="domain" description="VWFA" evidence="7">
    <location>
        <begin position="221"/>
        <end position="303"/>
    </location>
</feature>
<dbReference type="PANTHER" id="PTHR13439:SF4">
    <property type="entry name" value="TLC DOMAIN-CONTAINING PROTEIN"/>
    <property type="match status" value="1"/>
</dbReference>
<dbReference type="InterPro" id="IPR002035">
    <property type="entry name" value="VWF_A"/>
</dbReference>
<dbReference type="Proteomes" id="UP001642483">
    <property type="component" value="Unassembled WGS sequence"/>
</dbReference>
<dbReference type="PROSITE" id="PS50922">
    <property type="entry name" value="TLC"/>
    <property type="match status" value="1"/>
</dbReference>
<evidence type="ECO:0000256" key="6">
    <source>
        <dbReference type="SAM" id="Phobius"/>
    </source>
</evidence>
<evidence type="ECO:0000256" key="5">
    <source>
        <dbReference type="PROSITE-ProRule" id="PRU00205"/>
    </source>
</evidence>
<dbReference type="InterPro" id="IPR036465">
    <property type="entry name" value="vWFA_dom_sf"/>
</dbReference>
<protein>
    <recommendedName>
        <fullName evidence="11">TLC domain-containing protein</fullName>
    </recommendedName>
</protein>
<feature type="transmembrane region" description="Helical" evidence="6">
    <location>
        <begin position="111"/>
        <end position="128"/>
    </location>
</feature>
<dbReference type="InterPro" id="IPR050846">
    <property type="entry name" value="TLCD"/>
</dbReference>
<dbReference type="SUPFAM" id="SSF53300">
    <property type="entry name" value="vWA-like"/>
    <property type="match status" value="1"/>
</dbReference>
<gene>
    <name evidence="9" type="ORF">CVLEPA_LOCUS9412</name>
</gene>
<dbReference type="PANTHER" id="PTHR13439">
    <property type="entry name" value="CT120 PROTEIN"/>
    <property type="match status" value="1"/>
</dbReference>
<dbReference type="Pfam" id="PF00092">
    <property type="entry name" value="VWA"/>
    <property type="match status" value="1"/>
</dbReference>
<accession>A0ABP0FHJ8</accession>
<evidence type="ECO:0000256" key="4">
    <source>
        <dbReference type="ARBA" id="ARBA00023136"/>
    </source>
</evidence>
<keyword evidence="4 5" id="KW-0472">Membrane</keyword>
<evidence type="ECO:0008006" key="11">
    <source>
        <dbReference type="Google" id="ProtNLM"/>
    </source>
</evidence>
<dbReference type="PROSITE" id="PS50234">
    <property type="entry name" value="VWFA"/>
    <property type="match status" value="1"/>
</dbReference>
<evidence type="ECO:0000256" key="2">
    <source>
        <dbReference type="ARBA" id="ARBA00022692"/>
    </source>
</evidence>
<dbReference type="EMBL" id="CAWYQH010000057">
    <property type="protein sequence ID" value="CAK8679154.1"/>
    <property type="molecule type" value="Genomic_DNA"/>
</dbReference>
<evidence type="ECO:0000313" key="10">
    <source>
        <dbReference type="Proteomes" id="UP001642483"/>
    </source>
</evidence>
<organism evidence="9 10">
    <name type="scientific">Clavelina lepadiformis</name>
    <name type="common">Light-bulb sea squirt</name>
    <name type="synonym">Ascidia lepadiformis</name>
    <dbReference type="NCBI Taxonomy" id="159417"/>
    <lineage>
        <taxon>Eukaryota</taxon>
        <taxon>Metazoa</taxon>
        <taxon>Chordata</taxon>
        <taxon>Tunicata</taxon>
        <taxon>Ascidiacea</taxon>
        <taxon>Aplousobranchia</taxon>
        <taxon>Clavelinidae</taxon>
        <taxon>Clavelina</taxon>
    </lineage>
</organism>
<comment type="subcellular location">
    <subcellularLocation>
        <location evidence="1">Membrane</location>
        <topology evidence="1">Multi-pass membrane protein</topology>
    </subcellularLocation>
</comment>
<evidence type="ECO:0000259" key="8">
    <source>
        <dbReference type="PROSITE" id="PS50922"/>
    </source>
</evidence>
<comment type="caution">
    <text evidence="9">The sequence shown here is derived from an EMBL/GenBank/DDBJ whole genome shotgun (WGS) entry which is preliminary data.</text>
</comment>
<feature type="domain" description="TLC" evidence="8">
    <location>
        <begin position="38"/>
        <end position="228"/>
    </location>
</feature>
<feature type="transmembrane region" description="Helical" evidence="6">
    <location>
        <begin position="174"/>
        <end position="197"/>
    </location>
</feature>
<evidence type="ECO:0000259" key="7">
    <source>
        <dbReference type="PROSITE" id="PS50234"/>
    </source>
</evidence>
<feature type="transmembrane region" description="Helical" evidence="6">
    <location>
        <begin position="46"/>
        <end position="67"/>
    </location>
</feature>
<keyword evidence="2 5" id="KW-0812">Transmembrane</keyword>
<sequence length="315" mass="35624">MEDLFIHVKYSGISFAAFVMLIYWVKRKGVIAKSVRQERTALWCNLVCSLAHSVACSILCTLCFYLNPKLAHPSQLQHRGMPLNRFTSGFSLGYFLFDFFDTLISLSVANSWAVLLHHVVVFAGFGVYAISWNYYNQVIVAALCEVNSVFLHVRQLLHLSGISRSSRIYRVNSVINLITHLLFRFGSFAWLTIFFLIDIDVMKDKMTMTALLINIFINILNRGCKEVVIVLTDGKSHDDVAVPAMKLRNKGVLILALGVQSSRGKLDVDQLDSIVGVKNHLFVFREGFASLTEDFAMELSDAVCHDPFYDEPEHD</sequence>
<evidence type="ECO:0000256" key="1">
    <source>
        <dbReference type="ARBA" id="ARBA00004141"/>
    </source>
</evidence>
<keyword evidence="10" id="KW-1185">Reference proteome</keyword>
<evidence type="ECO:0000256" key="3">
    <source>
        <dbReference type="ARBA" id="ARBA00022989"/>
    </source>
</evidence>
<feature type="transmembrane region" description="Helical" evidence="6">
    <location>
        <begin position="6"/>
        <end position="25"/>
    </location>
</feature>
<proteinExistence type="predicted"/>
<dbReference type="InterPro" id="IPR006634">
    <property type="entry name" value="TLC-dom"/>
</dbReference>
<keyword evidence="3 6" id="KW-1133">Transmembrane helix</keyword>
<dbReference type="Pfam" id="PF03798">
    <property type="entry name" value="TRAM_LAG1_CLN8"/>
    <property type="match status" value="1"/>
</dbReference>
<reference evidence="9 10" key="1">
    <citation type="submission" date="2024-02" db="EMBL/GenBank/DDBJ databases">
        <authorList>
            <person name="Daric V."/>
            <person name="Darras S."/>
        </authorList>
    </citation>
    <scope>NUCLEOTIDE SEQUENCE [LARGE SCALE GENOMIC DNA]</scope>
</reference>
<dbReference type="SMART" id="SM00724">
    <property type="entry name" value="TLC"/>
    <property type="match status" value="1"/>
</dbReference>